<dbReference type="AlphaFoldDB" id="A0AAU9JK89"/>
<feature type="region of interest" description="Disordered" evidence="2">
    <location>
        <begin position="82"/>
        <end position="108"/>
    </location>
</feature>
<reference evidence="4" key="1">
    <citation type="submission" date="2021-09" db="EMBL/GenBank/DDBJ databases">
        <authorList>
            <consortium name="AG Swart"/>
            <person name="Singh M."/>
            <person name="Singh A."/>
            <person name="Seah K."/>
            <person name="Emmerich C."/>
        </authorList>
    </citation>
    <scope>NUCLEOTIDE SEQUENCE</scope>
    <source>
        <strain evidence="4">ATCC30299</strain>
    </source>
</reference>
<sequence>MFGERSFLQDSDSSFEIEPDNAYFAIVGNKQEEENSSRFAHKFTHHSSVELNETPIKTKTASQEISEDFNFKRSIRVSKSLNNSAQKLPPNGSSFNTNQVDTSESCRRQSSIIEASKKSAINRTEMMRNQKSRLLGRTGLSKVIANEMQFPGNKFSFYNGCEGIQPHPPNIVKKSNDIVFVTNANRIGLQSAKVTPKHDIIGFKNFDHELDTIVLDDTKPKLHRKTENSMPVSITSGMKCLSADCTISQVEINFEIPKTPIQEKELPVIHRDPDSSLLDLSSISINERSLYTPINEENSQSYTRRSSESTTRPIPRKVEITKIPTNPTREFILSKMIDLKAFVTRPVPKGITLQCSIKRVNTGIARFYPKYYLYFTEGWKFLLAAKKRAGNRTANYMLTIDENNFSVKSNAYLGKLRSNFIGNEFVLYDTGKNPKSKGATSANVREELGAVLYESNIMGPKAPRKMTVLIPEVDSSTRVVWKPMKTEDSMVSHYGTSYLSGLSKFINKPPSWNEFSNSYHLNFSQKAIASVKNFQIISELNENKILLQLLRIGDQHFSFEIEYPFSPLQAFGVAISSFDNKLCTE</sequence>
<evidence type="ECO:0000256" key="1">
    <source>
        <dbReference type="ARBA" id="ARBA00007129"/>
    </source>
</evidence>
<evidence type="ECO:0000259" key="3">
    <source>
        <dbReference type="Pfam" id="PF01167"/>
    </source>
</evidence>
<dbReference type="Gene3D" id="3.20.90.10">
    <property type="entry name" value="Tubby Protein, Chain A"/>
    <property type="match status" value="1"/>
</dbReference>
<dbReference type="Proteomes" id="UP001162131">
    <property type="component" value="Unassembled WGS sequence"/>
</dbReference>
<dbReference type="Pfam" id="PF01167">
    <property type="entry name" value="Tub"/>
    <property type="match status" value="1"/>
</dbReference>
<dbReference type="InterPro" id="IPR025659">
    <property type="entry name" value="Tubby-like_C"/>
</dbReference>
<dbReference type="InterPro" id="IPR000007">
    <property type="entry name" value="Tubby_C"/>
</dbReference>
<dbReference type="EMBL" id="CAJZBQ010000028">
    <property type="protein sequence ID" value="CAG9321252.1"/>
    <property type="molecule type" value="Genomic_DNA"/>
</dbReference>
<name>A0AAU9JK89_9CILI</name>
<gene>
    <name evidence="4" type="ORF">BSTOLATCC_MIC28539</name>
</gene>
<evidence type="ECO:0000313" key="5">
    <source>
        <dbReference type="Proteomes" id="UP001162131"/>
    </source>
</evidence>
<feature type="compositionally biased region" description="Polar residues" evidence="2">
    <location>
        <begin position="82"/>
        <end position="103"/>
    </location>
</feature>
<dbReference type="SUPFAM" id="SSF54518">
    <property type="entry name" value="Tubby C-terminal domain-like"/>
    <property type="match status" value="1"/>
</dbReference>
<dbReference type="PANTHER" id="PTHR16517:SF7">
    <property type="entry name" value="PROTEIN KING TUBBY"/>
    <property type="match status" value="1"/>
</dbReference>
<protein>
    <recommendedName>
        <fullName evidence="3">Tubby C-terminal domain-containing protein</fullName>
    </recommendedName>
</protein>
<proteinExistence type="inferred from homology"/>
<comment type="similarity">
    <text evidence="1">Belongs to the TUB family.</text>
</comment>
<accession>A0AAU9JK89</accession>
<keyword evidence="5" id="KW-1185">Reference proteome</keyword>
<evidence type="ECO:0000313" key="4">
    <source>
        <dbReference type="EMBL" id="CAG9321252.1"/>
    </source>
</evidence>
<comment type="caution">
    <text evidence="4">The sequence shown here is derived from an EMBL/GenBank/DDBJ whole genome shotgun (WGS) entry which is preliminary data.</text>
</comment>
<feature type="domain" description="Tubby C-terminal" evidence="3">
    <location>
        <begin position="344"/>
        <end position="580"/>
    </location>
</feature>
<evidence type="ECO:0000256" key="2">
    <source>
        <dbReference type="SAM" id="MobiDB-lite"/>
    </source>
</evidence>
<dbReference type="PRINTS" id="PR01573">
    <property type="entry name" value="SUPERTUBBY"/>
</dbReference>
<organism evidence="4 5">
    <name type="scientific">Blepharisma stoltei</name>
    <dbReference type="NCBI Taxonomy" id="1481888"/>
    <lineage>
        <taxon>Eukaryota</taxon>
        <taxon>Sar</taxon>
        <taxon>Alveolata</taxon>
        <taxon>Ciliophora</taxon>
        <taxon>Postciliodesmatophora</taxon>
        <taxon>Heterotrichea</taxon>
        <taxon>Heterotrichida</taxon>
        <taxon>Blepharismidae</taxon>
        <taxon>Blepharisma</taxon>
    </lineage>
</organism>
<dbReference type="PANTHER" id="PTHR16517">
    <property type="entry name" value="TUBBY-RELATED"/>
    <property type="match status" value="1"/>
</dbReference>